<sequence>MRMEVAALVEAFADLPDPRVIGRCDHDLLDIVVLALCAVMSGAEGWDDIEDWGVERQAWLRQYLKLRNGIPGHDTIRRVFETLSPAALESRFVEWAQGVCGAVDGRVIAIDGKALRGSRSVARGTGALHLVSAYAAEMGLTLGQQPCEEKSNEIEAIKDLLPALALEGAVVTIDAIGCQTAIAGQIIEGGGDYVLAVKDNQPTLATALREFFACLNQPGYPLRPCDTHETVDKGHGRFETRRCTAVDDLAWLDAIELRARWPNLRSVACIESQRETHGQVQTETRYVISSLPADAQRILYVARTRWAIENGLHWCPDVTFNEDASQIRLRNAASPSCAGSPSTCSAPIPAAHSACQRSARPLPGIPTTSLRS</sequence>
<reference evidence="3 4" key="1">
    <citation type="submission" date="2019-11" db="EMBL/GenBank/DDBJ databases">
        <title>Metabolism of dissolved organic matter in forest soils.</title>
        <authorList>
            <person name="Cyle K.T."/>
            <person name="Wilhelm R.C."/>
            <person name="Martinez C.E."/>
        </authorList>
    </citation>
    <scope>NUCLEOTIDE SEQUENCE [LARGE SCALE GENOMIC DNA]</scope>
    <source>
        <strain evidence="3 4">5N</strain>
    </source>
</reference>
<evidence type="ECO:0000259" key="1">
    <source>
        <dbReference type="Pfam" id="PF01609"/>
    </source>
</evidence>
<comment type="caution">
    <text evidence="3">The sequence shown here is derived from an EMBL/GenBank/DDBJ whole genome shotgun (WGS) entry which is preliminary data.</text>
</comment>
<dbReference type="Proteomes" id="UP000655523">
    <property type="component" value="Unassembled WGS sequence"/>
</dbReference>
<evidence type="ECO:0000259" key="2">
    <source>
        <dbReference type="Pfam" id="PF13808"/>
    </source>
</evidence>
<name>A0A972P1S8_9BURK</name>
<dbReference type="GO" id="GO:0003677">
    <property type="term" value="F:DNA binding"/>
    <property type="evidence" value="ECO:0007669"/>
    <property type="project" value="InterPro"/>
</dbReference>
<accession>A0A972P1S8</accession>
<gene>
    <name evidence="3" type="ORF">GNZ13_51040</name>
</gene>
<dbReference type="PANTHER" id="PTHR30298">
    <property type="entry name" value="H REPEAT-ASSOCIATED PREDICTED TRANSPOSASE"/>
    <property type="match status" value="1"/>
</dbReference>
<dbReference type="Pfam" id="PF13808">
    <property type="entry name" value="DDE_Tnp_1_assoc"/>
    <property type="match status" value="1"/>
</dbReference>
<dbReference type="Pfam" id="PF01609">
    <property type="entry name" value="DDE_Tnp_1"/>
    <property type="match status" value="1"/>
</dbReference>
<dbReference type="InterPro" id="IPR051698">
    <property type="entry name" value="Transposase_11-like"/>
</dbReference>
<dbReference type="PANTHER" id="PTHR30298:SF0">
    <property type="entry name" value="PROTEIN YBFL-RELATED"/>
    <property type="match status" value="1"/>
</dbReference>
<feature type="domain" description="H repeat-associated protein N-terminal" evidence="2">
    <location>
        <begin position="10"/>
        <end position="96"/>
    </location>
</feature>
<organism evidence="3 4">
    <name type="scientific">Paraburkholderia elongata</name>
    <dbReference type="NCBI Taxonomy" id="2675747"/>
    <lineage>
        <taxon>Bacteria</taxon>
        <taxon>Pseudomonadati</taxon>
        <taxon>Pseudomonadota</taxon>
        <taxon>Betaproteobacteria</taxon>
        <taxon>Burkholderiales</taxon>
        <taxon>Burkholderiaceae</taxon>
        <taxon>Paraburkholderia</taxon>
    </lineage>
</organism>
<evidence type="ECO:0000313" key="3">
    <source>
        <dbReference type="EMBL" id="NPT62599.1"/>
    </source>
</evidence>
<dbReference type="GO" id="GO:0006313">
    <property type="term" value="P:DNA transposition"/>
    <property type="evidence" value="ECO:0007669"/>
    <property type="project" value="InterPro"/>
</dbReference>
<proteinExistence type="predicted"/>
<keyword evidence="4" id="KW-1185">Reference proteome</keyword>
<dbReference type="AlphaFoldDB" id="A0A972P1S8"/>
<feature type="domain" description="Transposase IS4-like" evidence="1">
    <location>
        <begin position="105"/>
        <end position="333"/>
    </location>
</feature>
<dbReference type="InterPro" id="IPR032806">
    <property type="entry name" value="YbfD_N"/>
</dbReference>
<evidence type="ECO:0000313" key="4">
    <source>
        <dbReference type="Proteomes" id="UP000655523"/>
    </source>
</evidence>
<dbReference type="RefSeq" id="WP_172179059.1">
    <property type="nucleotide sequence ID" value="NZ_WOEZ01000347.1"/>
</dbReference>
<dbReference type="EMBL" id="WOEZ01000347">
    <property type="protein sequence ID" value="NPT62599.1"/>
    <property type="molecule type" value="Genomic_DNA"/>
</dbReference>
<dbReference type="InterPro" id="IPR047647">
    <property type="entry name" value="ISAs1_transpos"/>
</dbReference>
<protein>
    <submittedName>
        <fullName evidence="3">ISAs1 family transposase</fullName>
    </submittedName>
</protein>
<dbReference type="GO" id="GO:0004803">
    <property type="term" value="F:transposase activity"/>
    <property type="evidence" value="ECO:0007669"/>
    <property type="project" value="InterPro"/>
</dbReference>
<dbReference type="NCBIfam" id="NF033564">
    <property type="entry name" value="transpos_ISAs1"/>
    <property type="match status" value="1"/>
</dbReference>
<dbReference type="InterPro" id="IPR002559">
    <property type="entry name" value="Transposase_11"/>
</dbReference>